<dbReference type="InterPro" id="IPR036704">
    <property type="entry name" value="RraA/RraA-like_sf"/>
</dbReference>
<evidence type="ECO:0000256" key="2">
    <source>
        <dbReference type="ARBA" id="ARBA00001968"/>
    </source>
</evidence>
<dbReference type="InterPro" id="IPR005493">
    <property type="entry name" value="RraA/RraA-like"/>
</dbReference>
<comment type="subunit">
    <text evidence="4 9">Homotrimer.</text>
</comment>
<dbReference type="CDD" id="cd16841">
    <property type="entry name" value="RraA_family"/>
    <property type="match status" value="1"/>
</dbReference>
<dbReference type="RefSeq" id="WP_311881743.1">
    <property type="nucleotide sequence ID" value="NZ_CP119391.1"/>
</dbReference>
<proteinExistence type="inferred from homology"/>
<reference evidence="10 11" key="1">
    <citation type="submission" date="2023-03" db="EMBL/GenBank/DDBJ databases">
        <title>Halomonas sp. nov., isolated from Korean tranditional fermented seafood 'Jeotgal'.</title>
        <authorList>
            <person name="Kim B."/>
            <person name="Shin N.-R."/>
        </authorList>
    </citation>
    <scope>NUCLEOTIDE SEQUENCE [LARGE SCALE GENOMIC DNA]</scope>
    <source>
        <strain evidence="10 11">SG2L-4</strain>
    </source>
</reference>
<sequence length="165" mass="17408">MTALDPTRIVTPDICDAYPDAQVIQAPFSSFGDVTAFAGPVRTVTCFEDNSRVREAVSEPGNGAVLVVDGGGSHRCAMLGDMLAEKAVANGWAGIVMYGCVRDVDVLATLPIGIQALGRHPRKSHKRGEGTRDVAVDIAGTRVAPGQWLYADSNGILVAERELSL</sequence>
<dbReference type="PANTHER" id="PTHR33254:SF4">
    <property type="entry name" value="4-HYDROXY-4-METHYL-2-OXOGLUTARATE ALDOLASE 3-RELATED"/>
    <property type="match status" value="1"/>
</dbReference>
<evidence type="ECO:0000256" key="1">
    <source>
        <dbReference type="ARBA" id="ARBA00001342"/>
    </source>
</evidence>
<dbReference type="SUPFAM" id="SSF89562">
    <property type="entry name" value="RraA-like"/>
    <property type="match status" value="1"/>
</dbReference>
<evidence type="ECO:0000256" key="3">
    <source>
        <dbReference type="ARBA" id="ARBA00008621"/>
    </source>
</evidence>
<dbReference type="InterPro" id="IPR010203">
    <property type="entry name" value="RraA"/>
</dbReference>
<evidence type="ECO:0000256" key="9">
    <source>
        <dbReference type="RuleBase" id="RU004338"/>
    </source>
</evidence>
<evidence type="ECO:0000256" key="8">
    <source>
        <dbReference type="ARBA" id="ARBA00047973"/>
    </source>
</evidence>
<dbReference type="EC" id="4.1.3.17" evidence="9"/>
<comment type="function">
    <text evidence="7 9">Catalyzes the aldol cleavage of 4-hydroxy-4-methyl-2-oxoglutarate (HMG) into 2 molecules of pyruvate. Also contains a secondary oxaloacetate (OAA) decarboxylase activity due to the common pyruvate enolate transition state formed following C-C bond cleavage in the retro-aldol and decarboxylation reactions.</text>
</comment>
<comment type="catalytic activity">
    <reaction evidence="8 9">
        <text>oxaloacetate + H(+) = pyruvate + CO2</text>
        <dbReference type="Rhea" id="RHEA:15641"/>
        <dbReference type="ChEBI" id="CHEBI:15361"/>
        <dbReference type="ChEBI" id="CHEBI:15378"/>
        <dbReference type="ChEBI" id="CHEBI:16452"/>
        <dbReference type="ChEBI" id="CHEBI:16526"/>
        <dbReference type="EC" id="4.1.1.112"/>
    </reaction>
</comment>
<dbReference type="NCBIfam" id="NF009134">
    <property type="entry name" value="PRK12487.1"/>
    <property type="match status" value="1"/>
</dbReference>
<dbReference type="NCBIfam" id="TIGR01935">
    <property type="entry name" value="NOT-MenG"/>
    <property type="match status" value="1"/>
</dbReference>
<dbReference type="EMBL" id="CP119391">
    <property type="protein sequence ID" value="WNK18800.1"/>
    <property type="molecule type" value="Genomic_DNA"/>
</dbReference>
<keyword evidence="11" id="KW-1185">Reference proteome</keyword>
<comment type="cofactor">
    <cofactor evidence="2 9">
        <name>a divalent metal cation</name>
        <dbReference type="ChEBI" id="CHEBI:60240"/>
    </cofactor>
</comment>
<dbReference type="Proteomes" id="UP001301869">
    <property type="component" value="Chromosome"/>
</dbReference>
<evidence type="ECO:0000313" key="10">
    <source>
        <dbReference type="EMBL" id="WNK18800.1"/>
    </source>
</evidence>
<keyword evidence="6 9" id="KW-0456">Lyase</keyword>
<accession>A0ABY9YWF8</accession>
<dbReference type="EC" id="4.1.1.112" evidence="9"/>
<name>A0ABY9YWF8_9GAMM</name>
<organism evidence="10 11">
    <name type="scientific">Halomonas piscis</name>
    <dbReference type="NCBI Taxonomy" id="3031727"/>
    <lineage>
        <taxon>Bacteria</taxon>
        <taxon>Pseudomonadati</taxon>
        <taxon>Pseudomonadota</taxon>
        <taxon>Gammaproteobacteria</taxon>
        <taxon>Oceanospirillales</taxon>
        <taxon>Halomonadaceae</taxon>
        <taxon>Halomonas</taxon>
    </lineage>
</organism>
<dbReference type="NCBIfam" id="NF006875">
    <property type="entry name" value="PRK09372.1"/>
    <property type="match status" value="1"/>
</dbReference>
<dbReference type="PANTHER" id="PTHR33254">
    <property type="entry name" value="4-HYDROXY-4-METHYL-2-OXOGLUTARATE ALDOLASE 3-RELATED"/>
    <property type="match status" value="1"/>
</dbReference>
<evidence type="ECO:0000256" key="4">
    <source>
        <dbReference type="ARBA" id="ARBA00011233"/>
    </source>
</evidence>
<evidence type="ECO:0000313" key="11">
    <source>
        <dbReference type="Proteomes" id="UP001301869"/>
    </source>
</evidence>
<comment type="catalytic activity">
    <reaction evidence="1 9">
        <text>4-hydroxy-4-methyl-2-oxoglutarate = 2 pyruvate</text>
        <dbReference type="Rhea" id="RHEA:22748"/>
        <dbReference type="ChEBI" id="CHEBI:15361"/>
        <dbReference type="ChEBI" id="CHEBI:58276"/>
        <dbReference type="EC" id="4.1.3.17"/>
    </reaction>
</comment>
<protein>
    <recommendedName>
        <fullName evidence="9">4-hydroxy-4-methyl-2-oxoglutarate aldolase</fullName>
        <shortName evidence="9">HMG aldolase</shortName>
        <ecNumber evidence="9">4.1.1.112</ecNumber>
        <ecNumber evidence="9">4.1.3.17</ecNumber>
    </recommendedName>
    <alternativeName>
        <fullName evidence="9">Oxaloacetate decarboxylase</fullName>
    </alternativeName>
</protein>
<keyword evidence="5 9" id="KW-0479">Metal-binding</keyword>
<comment type="similarity">
    <text evidence="3 9">Belongs to the class II aldolase/RraA-like family.</text>
</comment>
<gene>
    <name evidence="10" type="primary">rraA</name>
    <name evidence="10" type="ORF">P1P91_07750</name>
</gene>
<dbReference type="Pfam" id="PF03737">
    <property type="entry name" value="RraA-like"/>
    <property type="match status" value="1"/>
</dbReference>
<dbReference type="Gene3D" id="3.50.30.40">
    <property type="entry name" value="Ribonuclease E inhibitor RraA/RraA-like"/>
    <property type="match status" value="1"/>
</dbReference>
<evidence type="ECO:0000256" key="5">
    <source>
        <dbReference type="ARBA" id="ARBA00022723"/>
    </source>
</evidence>
<evidence type="ECO:0000256" key="7">
    <source>
        <dbReference type="ARBA" id="ARBA00025046"/>
    </source>
</evidence>
<evidence type="ECO:0000256" key="6">
    <source>
        <dbReference type="ARBA" id="ARBA00023239"/>
    </source>
</evidence>